<evidence type="ECO:0000256" key="3">
    <source>
        <dbReference type="ARBA" id="ARBA00022448"/>
    </source>
</evidence>
<proteinExistence type="inferred from homology"/>
<evidence type="ECO:0000256" key="2">
    <source>
        <dbReference type="ARBA" id="ARBA00008335"/>
    </source>
</evidence>
<evidence type="ECO:0000313" key="9">
    <source>
        <dbReference type="EMBL" id="KZM18433.1"/>
    </source>
</evidence>
<evidence type="ECO:0000256" key="6">
    <source>
        <dbReference type="ARBA" id="ARBA00023136"/>
    </source>
</evidence>
<dbReference type="FunFam" id="1.20.1250.20:FF:000286">
    <property type="entry name" value="MFS efflux transporter"/>
    <property type="match status" value="1"/>
</dbReference>
<feature type="transmembrane region" description="Helical" evidence="8">
    <location>
        <begin position="279"/>
        <end position="299"/>
    </location>
</feature>
<feature type="compositionally biased region" description="Acidic residues" evidence="7">
    <location>
        <begin position="1"/>
        <end position="10"/>
    </location>
</feature>
<sequence>MASPSQEEDAPLLSGHTTSVRNDANNSPNVLSKIPAQLVFKIVAAMYSFATLGLFNSSIGALLPLIASHYDLSDLHVSLVFVVGPVGYIAAAQTSSLIHHHFGQFGIALIGPALQIIAAMLLSLHSHFALVLVGFAVQGLGTGLLDGSWCAWAGSMERASTISGLLHGSFSAGAAAAPVLVTLMTTSRYAWFEWYYVLGALSVLDALLLCTAFRFETASVYRHGHQSEEMDNKGRANAMLKFPATWWCAAYFLADVGVETAISGWVVSFMLRSRHATPYLAGLCSSGFWAGMAIGRLILGPLTDRVGVRKATALYFALAICIETSFAILSNNVSSVILMVILGFLVGPLFPSGVIVLTQLLPKELHVAAVSFVASLGQVGGALLPFGIGAVVEGLGIGIFRYAILVQSILAMVIWVAFARIRPAVSITLDRSSTHED</sequence>
<dbReference type="Proteomes" id="UP000076837">
    <property type="component" value="Unassembled WGS sequence"/>
</dbReference>
<evidence type="ECO:0000256" key="7">
    <source>
        <dbReference type="SAM" id="MobiDB-lite"/>
    </source>
</evidence>
<feature type="transmembrane region" description="Helical" evidence="8">
    <location>
        <begin position="38"/>
        <end position="63"/>
    </location>
</feature>
<dbReference type="PROSITE" id="PS50850">
    <property type="entry name" value="MFS"/>
    <property type="match status" value="1"/>
</dbReference>
<dbReference type="PANTHER" id="PTHR23514:SF3">
    <property type="entry name" value="BYPASS OF STOP CODON PROTEIN 6"/>
    <property type="match status" value="1"/>
</dbReference>
<feature type="transmembrane region" description="Helical" evidence="8">
    <location>
        <begin position="311"/>
        <end position="330"/>
    </location>
</feature>
<keyword evidence="10" id="KW-1185">Reference proteome</keyword>
<comment type="subcellular location">
    <subcellularLocation>
        <location evidence="1">Endomembrane system</location>
        <topology evidence="1">Multi-pass membrane protein</topology>
    </subcellularLocation>
</comment>
<dbReference type="EMBL" id="JYNV01000330">
    <property type="protein sequence ID" value="KZM18433.1"/>
    <property type="molecule type" value="Genomic_DNA"/>
</dbReference>
<feature type="transmembrane region" description="Helical" evidence="8">
    <location>
        <begin position="399"/>
        <end position="418"/>
    </location>
</feature>
<keyword evidence="3" id="KW-0813">Transport</keyword>
<dbReference type="GO" id="GO:0022857">
    <property type="term" value="F:transmembrane transporter activity"/>
    <property type="evidence" value="ECO:0007669"/>
    <property type="project" value="InterPro"/>
</dbReference>
<gene>
    <name evidence="9" type="ORF">ST47_g10395</name>
</gene>
<comment type="caution">
    <text evidence="9">The sequence shown here is derived from an EMBL/GenBank/DDBJ whole genome shotgun (WGS) entry which is preliminary data.</text>
</comment>
<dbReference type="Gene3D" id="1.20.1250.20">
    <property type="entry name" value="MFS general substrate transporter like domains"/>
    <property type="match status" value="2"/>
</dbReference>
<dbReference type="InterPro" id="IPR020846">
    <property type="entry name" value="MFS_dom"/>
</dbReference>
<evidence type="ECO:0000256" key="8">
    <source>
        <dbReference type="SAM" id="Phobius"/>
    </source>
</evidence>
<organism evidence="9 10">
    <name type="scientific">Didymella rabiei</name>
    <name type="common">Chickpea ascochyta blight fungus</name>
    <name type="synonym">Mycosphaerella rabiei</name>
    <dbReference type="NCBI Taxonomy" id="5454"/>
    <lineage>
        <taxon>Eukaryota</taxon>
        <taxon>Fungi</taxon>
        <taxon>Dikarya</taxon>
        <taxon>Ascomycota</taxon>
        <taxon>Pezizomycotina</taxon>
        <taxon>Dothideomycetes</taxon>
        <taxon>Pleosporomycetidae</taxon>
        <taxon>Pleosporales</taxon>
        <taxon>Pleosporineae</taxon>
        <taxon>Didymellaceae</taxon>
        <taxon>Ascochyta</taxon>
    </lineage>
</organism>
<feature type="transmembrane region" description="Helical" evidence="8">
    <location>
        <begin position="365"/>
        <end position="387"/>
    </location>
</feature>
<dbReference type="PANTHER" id="PTHR23514">
    <property type="entry name" value="BYPASS OF STOP CODON PROTEIN 6"/>
    <property type="match status" value="1"/>
</dbReference>
<keyword evidence="6 8" id="KW-0472">Membrane</keyword>
<dbReference type="InterPro" id="IPR051788">
    <property type="entry name" value="MFS_Transporter"/>
</dbReference>
<keyword evidence="5 8" id="KW-1133">Transmembrane helix</keyword>
<keyword evidence="4 8" id="KW-0812">Transmembrane</keyword>
<evidence type="ECO:0000256" key="1">
    <source>
        <dbReference type="ARBA" id="ARBA00004127"/>
    </source>
</evidence>
<dbReference type="InterPro" id="IPR011701">
    <property type="entry name" value="MFS"/>
</dbReference>
<dbReference type="GO" id="GO:0016020">
    <property type="term" value="C:membrane"/>
    <property type="evidence" value="ECO:0007669"/>
    <property type="project" value="TreeGrafter"/>
</dbReference>
<feature type="transmembrane region" description="Helical" evidence="8">
    <location>
        <begin position="128"/>
        <end position="152"/>
    </location>
</feature>
<feature type="region of interest" description="Disordered" evidence="7">
    <location>
        <begin position="1"/>
        <end position="24"/>
    </location>
</feature>
<evidence type="ECO:0000313" key="10">
    <source>
        <dbReference type="Proteomes" id="UP000076837"/>
    </source>
</evidence>
<feature type="transmembrane region" description="Helical" evidence="8">
    <location>
        <begin position="195"/>
        <end position="215"/>
    </location>
</feature>
<dbReference type="SUPFAM" id="SSF103473">
    <property type="entry name" value="MFS general substrate transporter"/>
    <property type="match status" value="1"/>
</dbReference>
<evidence type="ECO:0000256" key="4">
    <source>
        <dbReference type="ARBA" id="ARBA00022692"/>
    </source>
</evidence>
<dbReference type="GO" id="GO:0012505">
    <property type="term" value="C:endomembrane system"/>
    <property type="evidence" value="ECO:0007669"/>
    <property type="project" value="UniProtKB-SubCell"/>
</dbReference>
<protein>
    <submittedName>
        <fullName evidence="9">Transmembrane transport</fullName>
    </submittedName>
</protein>
<accession>A0A162VFW3</accession>
<dbReference type="OrthoDB" id="413079at2759"/>
<dbReference type="InterPro" id="IPR036259">
    <property type="entry name" value="MFS_trans_sf"/>
</dbReference>
<feature type="transmembrane region" description="Helical" evidence="8">
    <location>
        <begin position="244"/>
        <end position="267"/>
    </location>
</feature>
<comment type="similarity">
    <text evidence="2">Belongs to the major facilitator superfamily.</text>
</comment>
<feature type="transmembrane region" description="Helical" evidence="8">
    <location>
        <begin position="336"/>
        <end position="358"/>
    </location>
</feature>
<feature type="transmembrane region" description="Helical" evidence="8">
    <location>
        <begin position="75"/>
        <end position="93"/>
    </location>
</feature>
<evidence type="ECO:0000256" key="5">
    <source>
        <dbReference type="ARBA" id="ARBA00022989"/>
    </source>
</evidence>
<name>A0A162VFW3_DIDRA</name>
<dbReference type="AlphaFoldDB" id="A0A162VFW3"/>
<feature type="transmembrane region" description="Helical" evidence="8">
    <location>
        <begin position="105"/>
        <end position="122"/>
    </location>
</feature>
<dbReference type="Pfam" id="PF07690">
    <property type="entry name" value="MFS_1"/>
    <property type="match status" value="1"/>
</dbReference>
<feature type="compositionally biased region" description="Polar residues" evidence="7">
    <location>
        <begin position="15"/>
        <end position="24"/>
    </location>
</feature>
<reference evidence="9 10" key="1">
    <citation type="journal article" date="2016" name="Sci. Rep.">
        <title>Draft genome sequencing and secretome analysis of fungal phytopathogen Ascochyta rabiei provides insight into the necrotrophic effector repertoire.</title>
        <authorList>
            <person name="Verma S."/>
            <person name="Gazara R.K."/>
            <person name="Nizam S."/>
            <person name="Parween S."/>
            <person name="Chattopadhyay D."/>
            <person name="Verma P.K."/>
        </authorList>
    </citation>
    <scope>NUCLEOTIDE SEQUENCE [LARGE SCALE GENOMIC DNA]</scope>
    <source>
        <strain evidence="9 10">ArDII</strain>
    </source>
</reference>
<feature type="transmembrane region" description="Helical" evidence="8">
    <location>
        <begin position="164"/>
        <end position="183"/>
    </location>
</feature>